<dbReference type="Proteomes" id="UP000001660">
    <property type="component" value="Chromosome"/>
</dbReference>
<dbReference type="Gene3D" id="1.25.40.10">
    <property type="entry name" value="Tetratricopeptide repeat domain"/>
    <property type="match status" value="2"/>
</dbReference>
<protein>
    <submittedName>
        <fullName evidence="4">Uncharacterized protein</fullName>
    </submittedName>
</protein>
<organism evidence="4 5">
    <name type="scientific">Nitrospira defluvii</name>
    <dbReference type="NCBI Taxonomy" id="330214"/>
    <lineage>
        <taxon>Bacteria</taxon>
        <taxon>Pseudomonadati</taxon>
        <taxon>Nitrospirota</taxon>
        <taxon>Nitrospiria</taxon>
        <taxon>Nitrospirales</taxon>
        <taxon>Nitrospiraceae</taxon>
        <taxon>Nitrospira</taxon>
    </lineage>
</organism>
<dbReference type="KEGG" id="nde:NIDE3673"/>
<evidence type="ECO:0000256" key="2">
    <source>
        <dbReference type="ARBA" id="ARBA00022803"/>
    </source>
</evidence>
<feature type="repeat" description="TPR" evidence="3">
    <location>
        <begin position="91"/>
        <end position="124"/>
    </location>
</feature>
<name>D8P7K5_9BACT</name>
<evidence type="ECO:0000256" key="3">
    <source>
        <dbReference type="PROSITE-ProRule" id="PRU00339"/>
    </source>
</evidence>
<evidence type="ECO:0000313" key="5">
    <source>
        <dbReference type="Proteomes" id="UP000001660"/>
    </source>
</evidence>
<dbReference type="PANTHER" id="PTHR44858">
    <property type="entry name" value="TETRATRICOPEPTIDE REPEAT PROTEIN 6"/>
    <property type="match status" value="1"/>
</dbReference>
<dbReference type="InterPro" id="IPR011990">
    <property type="entry name" value="TPR-like_helical_dom_sf"/>
</dbReference>
<dbReference type="SMART" id="SM00028">
    <property type="entry name" value="TPR"/>
    <property type="match status" value="5"/>
</dbReference>
<keyword evidence="2 3" id="KW-0802">TPR repeat</keyword>
<dbReference type="HOGENOM" id="CLU_1218014_0_0_0"/>
<keyword evidence="5" id="KW-1185">Reference proteome</keyword>
<proteinExistence type="predicted"/>
<dbReference type="OrthoDB" id="9814069at2"/>
<reference evidence="4 5" key="1">
    <citation type="journal article" date="2010" name="Proc. Natl. Acad. Sci. U.S.A.">
        <title>A Nitrospira metagenome illuminates the physiology and evolution of globally important nitrite-oxidizing bacteria.</title>
        <authorList>
            <person name="Lucker S."/>
            <person name="Wagner M."/>
            <person name="Maixner F."/>
            <person name="Pelletier E."/>
            <person name="Koch H."/>
            <person name="Vacherie B."/>
            <person name="Rattei T."/>
            <person name="Sinninghe Damste J."/>
            <person name="Spieck E."/>
            <person name="Le Paslier D."/>
            <person name="Daims H."/>
        </authorList>
    </citation>
    <scope>NUCLEOTIDE SEQUENCE [LARGE SCALE GENOMIC DNA]</scope>
</reference>
<dbReference type="eggNOG" id="COG0457">
    <property type="taxonomic scope" value="Bacteria"/>
</dbReference>
<sequence length="227" mass="25412">MGRAGRIARGIMVLGSVLLLASCGDSFNDAYCEANNHRNQLTVEHLTHVLEQKRNQPGLYLARARCHYFLGAYTQALQDASEVIRRLPNKADAYLLRAKAGKMLGQIPQALQDYSAAIKFQPTVEAYYGRGLTYLREYPGKDREALEDFTAAIRLDPKHVGAHAFRAQIYSRHEQFQNALADSEQVLKLDSATPNAYCNVGFAHYALGHDAEGRKFLTTCYQKDPDT</sequence>
<dbReference type="STRING" id="330214.NIDE3673"/>
<gene>
    <name evidence="4" type="ORF">NIDE3673</name>
</gene>
<dbReference type="Pfam" id="PF13432">
    <property type="entry name" value="TPR_16"/>
    <property type="match status" value="2"/>
</dbReference>
<dbReference type="PROSITE" id="PS50005">
    <property type="entry name" value="TPR"/>
    <property type="match status" value="1"/>
</dbReference>
<dbReference type="EMBL" id="FP929003">
    <property type="protein sequence ID" value="CBK43351.1"/>
    <property type="molecule type" value="Genomic_DNA"/>
</dbReference>
<dbReference type="SUPFAM" id="SSF48452">
    <property type="entry name" value="TPR-like"/>
    <property type="match status" value="1"/>
</dbReference>
<dbReference type="InterPro" id="IPR050498">
    <property type="entry name" value="Ycf3"/>
</dbReference>
<dbReference type="PANTHER" id="PTHR44858:SF1">
    <property type="entry name" value="UDP-N-ACETYLGLUCOSAMINE--PEPTIDE N-ACETYLGLUCOSAMINYLTRANSFERASE SPINDLY-RELATED"/>
    <property type="match status" value="1"/>
</dbReference>
<dbReference type="PROSITE" id="PS51257">
    <property type="entry name" value="PROKAR_LIPOPROTEIN"/>
    <property type="match status" value="1"/>
</dbReference>
<accession>D8P7K5</accession>
<keyword evidence="1" id="KW-0677">Repeat</keyword>
<dbReference type="InterPro" id="IPR019734">
    <property type="entry name" value="TPR_rpt"/>
</dbReference>
<dbReference type="AlphaFoldDB" id="D8P7K5"/>
<evidence type="ECO:0000313" key="4">
    <source>
        <dbReference type="EMBL" id="CBK43351.1"/>
    </source>
</evidence>
<evidence type="ECO:0000256" key="1">
    <source>
        <dbReference type="ARBA" id="ARBA00022737"/>
    </source>
</evidence>